<evidence type="ECO:0000256" key="1">
    <source>
        <dbReference type="SAM" id="MobiDB-lite"/>
    </source>
</evidence>
<feature type="region of interest" description="Disordered" evidence="1">
    <location>
        <begin position="1"/>
        <end position="29"/>
    </location>
</feature>
<accession>A0AA88SDL5</accession>
<comment type="caution">
    <text evidence="2">The sequence shown here is derived from an EMBL/GenBank/DDBJ whole genome shotgun (WGS) entry which is preliminary data.</text>
</comment>
<gene>
    <name evidence="2" type="ORF">Q7C36_014789</name>
</gene>
<keyword evidence="3" id="KW-1185">Reference proteome</keyword>
<organism evidence="2 3">
    <name type="scientific">Tachysurus vachellii</name>
    <name type="common">Darkbarbel catfish</name>
    <name type="synonym">Pelteobagrus vachellii</name>
    <dbReference type="NCBI Taxonomy" id="175792"/>
    <lineage>
        <taxon>Eukaryota</taxon>
        <taxon>Metazoa</taxon>
        <taxon>Chordata</taxon>
        <taxon>Craniata</taxon>
        <taxon>Vertebrata</taxon>
        <taxon>Euteleostomi</taxon>
        <taxon>Actinopterygii</taxon>
        <taxon>Neopterygii</taxon>
        <taxon>Teleostei</taxon>
        <taxon>Ostariophysi</taxon>
        <taxon>Siluriformes</taxon>
        <taxon>Bagridae</taxon>
        <taxon>Tachysurus</taxon>
    </lineage>
</organism>
<evidence type="ECO:0000313" key="2">
    <source>
        <dbReference type="EMBL" id="KAK2834088.1"/>
    </source>
</evidence>
<evidence type="ECO:0000313" key="3">
    <source>
        <dbReference type="Proteomes" id="UP001187315"/>
    </source>
</evidence>
<dbReference type="Proteomes" id="UP001187315">
    <property type="component" value="Unassembled WGS sequence"/>
</dbReference>
<dbReference type="AlphaFoldDB" id="A0AA88SDL5"/>
<name>A0AA88SDL5_TACVA</name>
<sequence length="169" mass="18037">MSEPDDTSDGIDWRLRKGAEERSKPAEEVCSEELNEGVFVIVEKSPTDTVQAIVPEPVGAPDMDHSARMEPSVDSVNLDPGSAGLASTESMEAEDIPVAAVTVSTLPVAAPRRCSKRPNVGQHSNLYHEPRSVSSTLTPAAVSQILAELSSVLFREAVKEVKNTLSVAE</sequence>
<reference evidence="2" key="1">
    <citation type="submission" date="2023-08" db="EMBL/GenBank/DDBJ databases">
        <title>Pelteobagrus vachellii genome.</title>
        <authorList>
            <person name="Liu H."/>
        </authorList>
    </citation>
    <scope>NUCLEOTIDE SEQUENCE</scope>
    <source>
        <strain evidence="2">PRFRI_2022a</strain>
        <tissue evidence="2">Muscle</tissue>
    </source>
</reference>
<dbReference type="EMBL" id="JAVHJS010000015">
    <property type="protein sequence ID" value="KAK2834088.1"/>
    <property type="molecule type" value="Genomic_DNA"/>
</dbReference>
<feature type="region of interest" description="Disordered" evidence="1">
    <location>
        <begin position="56"/>
        <end position="90"/>
    </location>
</feature>
<feature type="compositionally biased region" description="Basic and acidic residues" evidence="1">
    <location>
        <begin position="11"/>
        <end position="27"/>
    </location>
</feature>
<proteinExistence type="predicted"/>
<protein>
    <submittedName>
        <fullName evidence="2">Uncharacterized protein</fullName>
    </submittedName>
</protein>